<feature type="region of interest" description="Disordered" evidence="1">
    <location>
        <begin position="17"/>
        <end position="78"/>
    </location>
</feature>
<name>A0ABU9Y2V7_9SPHN</name>
<dbReference type="Proteomes" id="UP001419910">
    <property type="component" value="Unassembled WGS sequence"/>
</dbReference>
<dbReference type="RefSeq" id="WP_343888633.1">
    <property type="nucleotide sequence ID" value="NZ_BAAAEH010000010.1"/>
</dbReference>
<evidence type="ECO:0000256" key="1">
    <source>
        <dbReference type="SAM" id="MobiDB-lite"/>
    </source>
</evidence>
<accession>A0ABU9Y2V7</accession>
<evidence type="ECO:0000313" key="2">
    <source>
        <dbReference type="EMBL" id="MEN2790132.1"/>
    </source>
</evidence>
<keyword evidence="3" id="KW-1185">Reference proteome</keyword>
<reference evidence="2 3" key="1">
    <citation type="submission" date="2024-05" db="EMBL/GenBank/DDBJ databases">
        <authorList>
            <person name="Liu Q."/>
            <person name="Xin Y.-H."/>
        </authorList>
    </citation>
    <scope>NUCLEOTIDE SEQUENCE [LARGE SCALE GENOMIC DNA]</scope>
    <source>
        <strain evidence="2 3">CGMCC 1.10181</strain>
    </source>
</reference>
<organism evidence="2 3">
    <name type="scientific">Sphingomonas oligophenolica</name>
    <dbReference type="NCBI Taxonomy" id="301154"/>
    <lineage>
        <taxon>Bacteria</taxon>
        <taxon>Pseudomonadati</taxon>
        <taxon>Pseudomonadota</taxon>
        <taxon>Alphaproteobacteria</taxon>
        <taxon>Sphingomonadales</taxon>
        <taxon>Sphingomonadaceae</taxon>
        <taxon>Sphingomonas</taxon>
    </lineage>
</organism>
<dbReference type="PROSITE" id="PS51257">
    <property type="entry name" value="PROKAR_LIPOPROTEIN"/>
    <property type="match status" value="1"/>
</dbReference>
<sequence length="78" mass="8103">MRIAVVLGAALILSGCGASKGLTPQKGASLPPAPYGATKPLTATELLTASNQARPERSDELLKGSQDRRSDDFDLPPN</sequence>
<evidence type="ECO:0000313" key="3">
    <source>
        <dbReference type="Proteomes" id="UP001419910"/>
    </source>
</evidence>
<gene>
    <name evidence="2" type="ORF">ABC974_10885</name>
</gene>
<evidence type="ECO:0008006" key="4">
    <source>
        <dbReference type="Google" id="ProtNLM"/>
    </source>
</evidence>
<proteinExistence type="predicted"/>
<dbReference type="EMBL" id="JBDIME010000007">
    <property type="protein sequence ID" value="MEN2790132.1"/>
    <property type="molecule type" value="Genomic_DNA"/>
</dbReference>
<comment type="caution">
    <text evidence="2">The sequence shown here is derived from an EMBL/GenBank/DDBJ whole genome shotgun (WGS) entry which is preliminary data.</text>
</comment>
<protein>
    <recommendedName>
        <fullName evidence="4">Argininosuccinate lyase</fullName>
    </recommendedName>
</protein>
<feature type="compositionally biased region" description="Basic and acidic residues" evidence="1">
    <location>
        <begin position="54"/>
        <end position="72"/>
    </location>
</feature>